<dbReference type="OrthoDB" id="7847328at2"/>
<dbReference type="SUPFAM" id="SSF54909">
    <property type="entry name" value="Dimeric alpha+beta barrel"/>
    <property type="match status" value="1"/>
</dbReference>
<evidence type="ECO:0000313" key="6">
    <source>
        <dbReference type="Proteomes" id="UP000294562"/>
    </source>
</evidence>
<dbReference type="Gene3D" id="3.30.70.920">
    <property type="match status" value="1"/>
</dbReference>
<evidence type="ECO:0000256" key="2">
    <source>
        <dbReference type="ARBA" id="ARBA00023125"/>
    </source>
</evidence>
<keyword evidence="3" id="KW-0804">Transcription</keyword>
<evidence type="ECO:0000259" key="4">
    <source>
        <dbReference type="PROSITE" id="PS50956"/>
    </source>
</evidence>
<evidence type="ECO:0000313" key="5">
    <source>
        <dbReference type="EMBL" id="TDL87890.1"/>
    </source>
</evidence>
<dbReference type="GO" id="GO:0006355">
    <property type="term" value="P:regulation of DNA-templated transcription"/>
    <property type="evidence" value="ECO:0007669"/>
    <property type="project" value="UniProtKB-ARBA"/>
</dbReference>
<dbReference type="GO" id="GO:0005829">
    <property type="term" value="C:cytosol"/>
    <property type="evidence" value="ECO:0007669"/>
    <property type="project" value="TreeGrafter"/>
</dbReference>
<feature type="domain" description="HTH asnC-type" evidence="4">
    <location>
        <begin position="5"/>
        <end position="66"/>
    </location>
</feature>
<dbReference type="PANTHER" id="PTHR30154:SF17">
    <property type="entry name" value="DNA-BINDING TRANSCRIPTIONAL ACTIVATOR DECR"/>
    <property type="match status" value="1"/>
</dbReference>
<dbReference type="PRINTS" id="PR00033">
    <property type="entry name" value="HTHASNC"/>
</dbReference>
<organism evidence="5 6">
    <name type="scientific">Meridianimarinicoccus aquatilis</name>
    <dbReference type="NCBI Taxonomy" id="2552766"/>
    <lineage>
        <taxon>Bacteria</taxon>
        <taxon>Pseudomonadati</taxon>
        <taxon>Pseudomonadota</taxon>
        <taxon>Alphaproteobacteria</taxon>
        <taxon>Rhodobacterales</taxon>
        <taxon>Paracoccaceae</taxon>
        <taxon>Meridianimarinicoccus</taxon>
    </lineage>
</organism>
<dbReference type="Pfam" id="PF13412">
    <property type="entry name" value="HTH_24"/>
    <property type="match status" value="1"/>
</dbReference>
<dbReference type="Pfam" id="PF01037">
    <property type="entry name" value="AsnC_trans_reg"/>
    <property type="match status" value="1"/>
</dbReference>
<dbReference type="EMBL" id="SMZO01000020">
    <property type="protein sequence ID" value="TDL87890.1"/>
    <property type="molecule type" value="Genomic_DNA"/>
</dbReference>
<dbReference type="InterPro" id="IPR000485">
    <property type="entry name" value="AsnC-type_HTH_dom"/>
</dbReference>
<dbReference type="Gene3D" id="1.10.10.10">
    <property type="entry name" value="Winged helix-like DNA-binding domain superfamily/Winged helix DNA-binding domain"/>
    <property type="match status" value="1"/>
</dbReference>
<keyword evidence="1" id="KW-0805">Transcription regulation</keyword>
<gene>
    <name evidence="5" type="ORF">E2L05_10500</name>
</gene>
<dbReference type="GO" id="GO:0043200">
    <property type="term" value="P:response to amino acid"/>
    <property type="evidence" value="ECO:0007669"/>
    <property type="project" value="TreeGrafter"/>
</dbReference>
<evidence type="ECO:0000256" key="3">
    <source>
        <dbReference type="ARBA" id="ARBA00023163"/>
    </source>
</evidence>
<dbReference type="InterPro" id="IPR019888">
    <property type="entry name" value="Tscrpt_reg_AsnC-like"/>
</dbReference>
<dbReference type="InterPro" id="IPR011991">
    <property type="entry name" value="ArsR-like_HTH"/>
</dbReference>
<comment type="caution">
    <text evidence="5">The sequence shown here is derived from an EMBL/GenBank/DDBJ whole genome shotgun (WGS) entry which is preliminary data.</text>
</comment>
<accession>A0A4R6AUL6</accession>
<protein>
    <submittedName>
        <fullName evidence="5">Lrp/AsnC family transcriptional regulator</fullName>
    </submittedName>
</protein>
<dbReference type="SMART" id="SM00344">
    <property type="entry name" value="HTH_ASNC"/>
    <property type="match status" value="1"/>
</dbReference>
<dbReference type="CDD" id="cd00090">
    <property type="entry name" value="HTH_ARSR"/>
    <property type="match status" value="1"/>
</dbReference>
<dbReference type="PANTHER" id="PTHR30154">
    <property type="entry name" value="LEUCINE-RESPONSIVE REGULATORY PROTEIN"/>
    <property type="match status" value="1"/>
</dbReference>
<sequence>MELSIDETDRRILRALQRDAGLSADALAEAVGMSRNACWRRVKQLEASGVIARRVALVDPEAVGMGLSVFVLLRTSQHDADWLTKFERAVRSMPEIVSAHRMAGDIDYILRVRIGSMKEYDNFYQRLITRVPVSEISASFVMDDIKDTTELPV</sequence>
<keyword evidence="6" id="KW-1185">Reference proteome</keyword>
<dbReference type="InterPro" id="IPR036390">
    <property type="entry name" value="WH_DNA-bd_sf"/>
</dbReference>
<name>A0A4R6AUL6_9RHOB</name>
<evidence type="ECO:0000256" key="1">
    <source>
        <dbReference type="ARBA" id="ARBA00023015"/>
    </source>
</evidence>
<dbReference type="PROSITE" id="PS00519">
    <property type="entry name" value="HTH_ASNC_1"/>
    <property type="match status" value="1"/>
</dbReference>
<dbReference type="InterPro" id="IPR019885">
    <property type="entry name" value="Tscrpt_reg_HTH_AsnC-type_CS"/>
</dbReference>
<keyword evidence="2" id="KW-0238">DNA-binding</keyword>
<dbReference type="PROSITE" id="PS50956">
    <property type="entry name" value="HTH_ASNC_2"/>
    <property type="match status" value="1"/>
</dbReference>
<dbReference type="InterPro" id="IPR036388">
    <property type="entry name" value="WH-like_DNA-bd_sf"/>
</dbReference>
<dbReference type="InterPro" id="IPR019887">
    <property type="entry name" value="Tscrpt_reg_AsnC/Lrp_C"/>
</dbReference>
<reference evidence="5 6" key="1">
    <citation type="submission" date="2019-03" db="EMBL/GenBank/DDBJ databases">
        <title>Rhodobacteraceae bacterium SM1902, a new member of the family Rhodobacteraceae isolated from Yantai.</title>
        <authorList>
            <person name="Sun Y."/>
        </authorList>
    </citation>
    <scope>NUCLEOTIDE SEQUENCE [LARGE SCALE GENOMIC DNA]</scope>
    <source>
        <strain evidence="5 6">SM1902</strain>
    </source>
</reference>
<dbReference type="AlphaFoldDB" id="A0A4R6AUL6"/>
<proteinExistence type="predicted"/>
<dbReference type="InterPro" id="IPR011008">
    <property type="entry name" value="Dimeric_a/b-barrel"/>
</dbReference>
<dbReference type="RefSeq" id="WP_133342864.1">
    <property type="nucleotide sequence ID" value="NZ_SMZO01000020.1"/>
</dbReference>
<dbReference type="Proteomes" id="UP000294562">
    <property type="component" value="Unassembled WGS sequence"/>
</dbReference>
<dbReference type="GO" id="GO:0043565">
    <property type="term" value="F:sequence-specific DNA binding"/>
    <property type="evidence" value="ECO:0007669"/>
    <property type="project" value="InterPro"/>
</dbReference>
<dbReference type="SUPFAM" id="SSF46785">
    <property type="entry name" value="Winged helix' DNA-binding domain"/>
    <property type="match status" value="1"/>
</dbReference>